<dbReference type="EMBL" id="JBHMAS010000039">
    <property type="protein sequence ID" value="MFB9781252.1"/>
    <property type="molecule type" value="Genomic_DNA"/>
</dbReference>
<accession>A0ABV5XH12</accession>
<dbReference type="Proteomes" id="UP001589587">
    <property type="component" value="Unassembled WGS sequence"/>
</dbReference>
<dbReference type="InterPro" id="IPR014710">
    <property type="entry name" value="RmlC-like_jellyroll"/>
</dbReference>
<gene>
    <name evidence="1" type="ORF">ACFFQ6_16275</name>
</gene>
<reference evidence="1 2" key="1">
    <citation type="submission" date="2024-09" db="EMBL/GenBank/DDBJ databases">
        <authorList>
            <person name="Sun Q."/>
            <person name="Mori K."/>
        </authorList>
    </citation>
    <scope>NUCLEOTIDE SEQUENCE [LARGE SCALE GENOMIC DNA]</scope>
    <source>
        <strain evidence="1 2">JCM 11411</strain>
    </source>
</reference>
<dbReference type="SUPFAM" id="SSF51182">
    <property type="entry name" value="RmlC-like cupins"/>
    <property type="match status" value="1"/>
</dbReference>
<name>A0ABV5XH12_9NOCA</name>
<dbReference type="InterPro" id="IPR011051">
    <property type="entry name" value="RmlC_Cupin_sf"/>
</dbReference>
<evidence type="ECO:0000313" key="2">
    <source>
        <dbReference type="Proteomes" id="UP001589587"/>
    </source>
</evidence>
<evidence type="ECO:0000313" key="1">
    <source>
        <dbReference type="EMBL" id="MFB9781252.1"/>
    </source>
</evidence>
<protein>
    <recommendedName>
        <fullName evidence="3">Cupin 2 conserved barrel domain-containing protein</fullName>
    </recommendedName>
</protein>
<proteinExistence type="predicted"/>
<dbReference type="Gene3D" id="2.60.120.10">
    <property type="entry name" value="Jelly Rolls"/>
    <property type="match status" value="1"/>
</dbReference>
<organism evidence="1 2">
    <name type="scientific">Rhodococcus baikonurensis</name>
    <dbReference type="NCBI Taxonomy" id="172041"/>
    <lineage>
        <taxon>Bacteria</taxon>
        <taxon>Bacillati</taxon>
        <taxon>Actinomycetota</taxon>
        <taxon>Actinomycetes</taxon>
        <taxon>Mycobacteriales</taxon>
        <taxon>Nocardiaceae</taxon>
        <taxon>Rhodococcus</taxon>
        <taxon>Rhodococcus erythropolis group</taxon>
    </lineage>
</organism>
<evidence type="ECO:0008006" key="3">
    <source>
        <dbReference type="Google" id="ProtNLM"/>
    </source>
</evidence>
<sequence>MAIEHFGLLSEEGWVDSSVDQICPTNYWNEGGLLSDAPVDPDKTFKGNVWISSKVDNAFHLNGIRCAPNFSIPRRHSNLDGLVIVFGGQFTITWEEGEDTVSRTIGPGEFWTVTADTPYVMAVGHEGVTYLETWSEPIDKLEIYWHDDGWADR</sequence>
<keyword evidence="2" id="KW-1185">Reference proteome</keyword>
<dbReference type="RefSeq" id="WP_350491497.1">
    <property type="nucleotide sequence ID" value="NZ_JBHMAS010000039.1"/>
</dbReference>
<comment type="caution">
    <text evidence="1">The sequence shown here is derived from an EMBL/GenBank/DDBJ whole genome shotgun (WGS) entry which is preliminary data.</text>
</comment>